<dbReference type="EMBL" id="MU005582">
    <property type="protein sequence ID" value="KAF2684118.1"/>
    <property type="molecule type" value="Genomic_DNA"/>
</dbReference>
<dbReference type="PANTHER" id="PTHR10127:SF850">
    <property type="entry name" value="METALLOENDOPEPTIDASE"/>
    <property type="match status" value="1"/>
</dbReference>
<evidence type="ECO:0000256" key="2">
    <source>
        <dbReference type="RuleBase" id="RU361183"/>
    </source>
</evidence>
<keyword evidence="6" id="KW-1185">Reference proteome</keyword>
<dbReference type="AlphaFoldDB" id="A0A6G1J149"/>
<gene>
    <name evidence="5" type="ORF">K458DRAFT_389332</name>
</gene>
<dbReference type="PANTHER" id="PTHR10127">
    <property type="entry name" value="DISCOIDIN, CUB, EGF, LAMININ , AND ZINC METALLOPROTEASE DOMAIN CONTAINING"/>
    <property type="match status" value="1"/>
</dbReference>
<dbReference type="GO" id="GO:0004222">
    <property type="term" value="F:metalloendopeptidase activity"/>
    <property type="evidence" value="ECO:0007669"/>
    <property type="project" value="UniProtKB-UniRule"/>
</dbReference>
<evidence type="ECO:0000313" key="5">
    <source>
        <dbReference type="EMBL" id="KAF2684118.1"/>
    </source>
</evidence>
<keyword evidence="2" id="KW-0482">Metalloprotease</keyword>
<dbReference type="Gene3D" id="3.40.390.10">
    <property type="entry name" value="Collagenase (Catalytic Domain)"/>
    <property type="match status" value="1"/>
</dbReference>
<keyword evidence="2" id="KW-0645">Protease</keyword>
<comment type="caution">
    <text evidence="1">Lacks conserved residue(s) required for the propagation of feature annotation.</text>
</comment>
<dbReference type="PROSITE" id="PS51864">
    <property type="entry name" value="ASTACIN"/>
    <property type="match status" value="1"/>
</dbReference>
<keyword evidence="2" id="KW-0479">Metal-binding</keyword>
<dbReference type="GO" id="GO:0006508">
    <property type="term" value="P:proteolysis"/>
    <property type="evidence" value="ECO:0007669"/>
    <property type="project" value="UniProtKB-KW"/>
</dbReference>
<dbReference type="GO" id="GO:0046872">
    <property type="term" value="F:metal ion binding"/>
    <property type="evidence" value="ECO:0007669"/>
    <property type="project" value="UniProtKB-KW"/>
</dbReference>
<sequence>MRFSVTTLALGFLSASALITTARMAALSIDRYDSETDVLTSAHALNATLSLMTLGVFEITFNYDFGHVLGLQHEHPRPDRDNYIKVLYENADDAYIYGKGSDKDTSRDWKSPYDVKSIMHYRQDAGRRKSEEKYLPVMQSKDENGNVEKDEKNRVPKNNVEYRSKGDFSAVCGIYKNECKKAKGRG</sequence>
<accession>A0A6G1J149</accession>
<organism evidence="5 6">
    <name type="scientific">Lentithecium fluviatile CBS 122367</name>
    <dbReference type="NCBI Taxonomy" id="1168545"/>
    <lineage>
        <taxon>Eukaryota</taxon>
        <taxon>Fungi</taxon>
        <taxon>Dikarya</taxon>
        <taxon>Ascomycota</taxon>
        <taxon>Pezizomycotina</taxon>
        <taxon>Dothideomycetes</taxon>
        <taxon>Pleosporomycetidae</taxon>
        <taxon>Pleosporales</taxon>
        <taxon>Massarineae</taxon>
        <taxon>Lentitheciaceae</taxon>
        <taxon>Lentithecium</taxon>
    </lineage>
</organism>
<feature type="region of interest" description="Disordered" evidence="3">
    <location>
        <begin position="137"/>
        <end position="160"/>
    </location>
</feature>
<dbReference type="InterPro" id="IPR001506">
    <property type="entry name" value="Peptidase_M12A"/>
</dbReference>
<dbReference type="Proteomes" id="UP000799291">
    <property type="component" value="Unassembled WGS sequence"/>
</dbReference>
<dbReference type="OrthoDB" id="291007at2759"/>
<dbReference type="EC" id="3.4.24.-" evidence="2"/>
<reference evidence="5" key="1">
    <citation type="journal article" date="2020" name="Stud. Mycol.">
        <title>101 Dothideomycetes genomes: a test case for predicting lifestyles and emergence of pathogens.</title>
        <authorList>
            <person name="Haridas S."/>
            <person name="Albert R."/>
            <person name="Binder M."/>
            <person name="Bloem J."/>
            <person name="Labutti K."/>
            <person name="Salamov A."/>
            <person name="Andreopoulos B."/>
            <person name="Baker S."/>
            <person name="Barry K."/>
            <person name="Bills G."/>
            <person name="Bluhm B."/>
            <person name="Cannon C."/>
            <person name="Castanera R."/>
            <person name="Culley D."/>
            <person name="Daum C."/>
            <person name="Ezra D."/>
            <person name="Gonzalez J."/>
            <person name="Henrissat B."/>
            <person name="Kuo A."/>
            <person name="Liang C."/>
            <person name="Lipzen A."/>
            <person name="Lutzoni F."/>
            <person name="Magnuson J."/>
            <person name="Mondo S."/>
            <person name="Nolan M."/>
            <person name="Ohm R."/>
            <person name="Pangilinan J."/>
            <person name="Park H.-J."/>
            <person name="Ramirez L."/>
            <person name="Alfaro M."/>
            <person name="Sun H."/>
            <person name="Tritt A."/>
            <person name="Yoshinaga Y."/>
            <person name="Zwiers L.-H."/>
            <person name="Turgeon B."/>
            <person name="Goodwin S."/>
            <person name="Spatafora J."/>
            <person name="Crous P."/>
            <person name="Grigoriev I."/>
        </authorList>
    </citation>
    <scope>NUCLEOTIDE SEQUENCE</scope>
    <source>
        <strain evidence="5">CBS 122367</strain>
    </source>
</reference>
<dbReference type="InterPro" id="IPR024079">
    <property type="entry name" value="MetalloPept_cat_dom_sf"/>
</dbReference>
<evidence type="ECO:0000259" key="4">
    <source>
        <dbReference type="PROSITE" id="PS51864"/>
    </source>
</evidence>
<feature type="domain" description="Peptidase M12A" evidence="4">
    <location>
        <begin position="1"/>
        <end position="180"/>
    </location>
</feature>
<proteinExistence type="predicted"/>
<evidence type="ECO:0000256" key="1">
    <source>
        <dbReference type="PROSITE-ProRule" id="PRU01211"/>
    </source>
</evidence>
<evidence type="ECO:0000256" key="3">
    <source>
        <dbReference type="SAM" id="MobiDB-lite"/>
    </source>
</evidence>
<keyword evidence="2" id="KW-0378">Hydrolase</keyword>
<comment type="cofactor">
    <cofactor evidence="2">
        <name>Zn(2+)</name>
        <dbReference type="ChEBI" id="CHEBI:29105"/>
    </cofactor>
    <text evidence="2">Binds 1 zinc ion per subunit.</text>
</comment>
<dbReference type="Pfam" id="PF01400">
    <property type="entry name" value="Astacin"/>
    <property type="match status" value="1"/>
</dbReference>
<name>A0A6G1J149_9PLEO</name>
<dbReference type="SUPFAM" id="SSF55486">
    <property type="entry name" value="Metalloproteases ('zincins'), catalytic domain"/>
    <property type="match status" value="1"/>
</dbReference>
<evidence type="ECO:0000313" key="6">
    <source>
        <dbReference type="Proteomes" id="UP000799291"/>
    </source>
</evidence>
<keyword evidence="2" id="KW-0862">Zinc</keyword>
<dbReference type="PRINTS" id="PR00480">
    <property type="entry name" value="ASTACIN"/>
</dbReference>
<protein>
    <recommendedName>
        <fullName evidence="2">Metalloendopeptidase</fullName>
        <ecNumber evidence="2">3.4.24.-</ecNumber>
    </recommendedName>
</protein>